<evidence type="ECO:0000313" key="3">
    <source>
        <dbReference type="Proteomes" id="UP001318860"/>
    </source>
</evidence>
<dbReference type="Pfam" id="PF13976">
    <property type="entry name" value="gag_pre-integrs"/>
    <property type="match status" value="1"/>
</dbReference>
<proteinExistence type="predicted"/>
<dbReference type="Gene3D" id="3.30.420.10">
    <property type="entry name" value="Ribonuclease H-like superfamily/Ribonuclease H"/>
    <property type="match status" value="1"/>
</dbReference>
<organism evidence="2 3">
    <name type="scientific">Rehmannia glutinosa</name>
    <name type="common">Chinese foxglove</name>
    <dbReference type="NCBI Taxonomy" id="99300"/>
    <lineage>
        <taxon>Eukaryota</taxon>
        <taxon>Viridiplantae</taxon>
        <taxon>Streptophyta</taxon>
        <taxon>Embryophyta</taxon>
        <taxon>Tracheophyta</taxon>
        <taxon>Spermatophyta</taxon>
        <taxon>Magnoliopsida</taxon>
        <taxon>eudicotyledons</taxon>
        <taxon>Gunneridae</taxon>
        <taxon>Pentapetalae</taxon>
        <taxon>asterids</taxon>
        <taxon>lamiids</taxon>
        <taxon>Lamiales</taxon>
        <taxon>Orobanchaceae</taxon>
        <taxon>Rehmannieae</taxon>
        <taxon>Rehmannia</taxon>
    </lineage>
</organism>
<reference evidence="2 3" key="1">
    <citation type="journal article" date="2021" name="Comput. Struct. Biotechnol. J.">
        <title>De novo genome assembly of the potent medicinal plant Rehmannia glutinosa using nanopore technology.</title>
        <authorList>
            <person name="Ma L."/>
            <person name="Dong C."/>
            <person name="Song C."/>
            <person name="Wang X."/>
            <person name="Zheng X."/>
            <person name="Niu Y."/>
            <person name="Chen S."/>
            <person name="Feng W."/>
        </authorList>
    </citation>
    <scope>NUCLEOTIDE SEQUENCE [LARGE SCALE GENOMIC DNA]</scope>
    <source>
        <strain evidence="2">DH-2019</strain>
    </source>
</reference>
<dbReference type="EMBL" id="JABTTQ020002028">
    <property type="protein sequence ID" value="KAK6126642.1"/>
    <property type="molecule type" value="Genomic_DNA"/>
</dbReference>
<comment type="caution">
    <text evidence="2">The sequence shown here is derived from an EMBL/GenBank/DDBJ whole genome shotgun (WGS) entry which is preliminary data.</text>
</comment>
<sequence>MGNTEKRDYCLLYSATTHSILTNKVYFSSVKLCKAQFTTISGPVEIIDGSGNATVVLPNGTILYIENALFSSRSERNLLSFKDVRDNGYHLETLNEHNKECLCITSYKMGKRIAHEKFEATTSGLYCVQIKAFEYYATMPWKLVNPYIFGLWHDRLGHPGTTMMRRIVEHTNRHPLKSTKMLMSKDYFCESCSQVKFITKPSIEKVGYESPSFLQRIHGDICGPIHPASGPFRYFMVLIDASCRWSHVCLLSTRNVAFARLLAQNIKLRAHFADYPIKNIRMDYAGEFT</sequence>
<keyword evidence="3" id="KW-1185">Reference proteome</keyword>
<gene>
    <name evidence="2" type="ORF">DH2020_039618</name>
</gene>
<dbReference type="InterPro" id="IPR036397">
    <property type="entry name" value="RNaseH_sf"/>
</dbReference>
<name>A0ABR0UX18_REHGL</name>
<dbReference type="InterPro" id="IPR012337">
    <property type="entry name" value="RNaseH-like_sf"/>
</dbReference>
<dbReference type="SUPFAM" id="SSF53098">
    <property type="entry name" value="Ribonuclease H-like"/>
    <property type="match status" value="1"/>
</dbReference>
<dbReference type="InterPro" id="IPR025724">
    <property type="entry name" value="GAG-pre-integrase_dom"/>
</dbReference>
<evidence type="ECO:0000313" key="2">
    <source>
        <dbReference type="EMBL" id="KAK6126642.1"/>
    </source>
</evidence>
<protein>
    <recommendedName>
        <fullName evidence="1">GAG-pre-integrase domain-containing protein</fullName>
    </recommendedName>
</protein>
<feature type="domain" description="GAG-pre-integrase" evidence="1">
    <location>
        <begin position="150"/>
        <end position="196"/>
    </location>
</feature>
<evidence type="ECO:0000259" key="1">
    <source>
        <dbReference type="Pfam" id="PF13976"/>
    </source>
</evidence>
<dbReference type="Proteomes" id="UP001318860">
    <property type="component" value="Unassembled WGS sequence"/>
</dbReference>
<accession>A0ABR0UX18</accession>